<feature type="region of interest" description="Disordered" evidence="1">
    <location>
        <begin position="1"/>
        <end position="55"/>
    </location>
</feature>
<sequence length="216" mass="23183">MGGQGGAERHPQPLETPPQRAQRGLGPVGSHPGAGSWQDLCPHGETSPLWSRDLAGPVSRWREEPTLEQGPGRTCVPMERRAHSGAGTWQELCPQGMSTLDQPVPEGLTPWKGTHSGAVPEGLTPWKGTHSGAVPEGLIPWKGSQAGAAQEELQPVGRTCSGEVHGELSPLEQTTLEQGRVEGTLRRKEQQRQHMMSSAHSLSPCTTWGGGRENQR</sequence>
<organism evidence="2 3">
    <name type="scientific">Willisornis vidua</name>
    <name type="common">Xingu scale-backed antbird</name>
    <dbReference type="NCBI Taxonomy" id="1566151"/>
    <lineage>
        <taxon>Eukaryota</taxon>
        <taxon>Metazoa</taxon>
        <taxon>Chordata</taxon>
        <taxon>Craniata</taxon>
        <taxon>Vertebrata</taxon>
        <taxon>Euteleostomi</taxon>
        <taxon>Archelosauria</taxon>
        <taxon>Archosauria</taxon>
        <taxon>Dinosauria</taxon>
        <taxon>Saurischia</taxon>
        <taxon>Theropoda</taxon>
        <taxon>Coelurosauria</taxon>
        <taxon>Aves</taxon>
        <taxon>Neognathae</taxon>
        <taxon>Neoaves</taxon>
        <taxon>Telluraves</taxon>
        <taxon>Australaves</taxon>
        <taxon>Passeriformes</taxon>
        <taxon>Thamnophilidae</taxon>
        <taxon>Willisornis</taxon>
    </lineage>
</organism>
<feature type="region of interest" description="Disordered" evidence="1">
    <location>
        <begin position="160"/>
        <end position="216"/>
    </location>
</feature>
<comment type="caution">
    <text evidence="2">The sequence shown here is derived from an EMBL/GenBank/DDBJ whole genome shotgun (WGS) entry which is preliminary data.</text>
</comment>
<keyword evidence="3" id="KW-1185">Reference proteome</keyword>
<evidence type="ECO:0000313" key="3">
    <source>
        <dbReference type="Proteomes" id="UP001145742"/>
    </source>
</evidence>
<proteinExistence type="predicted"/>
<protein>
    <submittedName>
        <fullName evidence="2">Uncharacterized protein</fullName>
    </submittedName>
</protein>
<dbReference type="Proteomes" id="UP001145742">
    <property type="component" value="Unassembled WGS sequence"/>
</dbReference>
<evidence type="ECO:0000313" key="2">
    <source>
        <dbReference type="EMBL" id="KAJ7426492.1"/>
    </source>
</evidence>
<dbReference type="EMBL" id="WHWB01032210">
    <property type="protein sequence ID" value="KAJ7426492.1"/>
    <property type="molecule type" value="Genomic_DNA"/>
</dbReference>
<name>A0ABQ9DUG1_9PASS</name>
<reference evidence="2" key="1">
    <citation type="submission" date="2019-10" db="EMBL/GenBank/DDBJ databases">
        <authorList>
            <person name="Soares A.E.R."/>
            <person name="Aleixo A."/>
            <person name="Schneider P."/>
            <person name="Miyaki C.Y."/>
            <person name="Schneider M.P."/>
            <person name="Mello C."/>
            <person name="Vasconcelos A.T.R."/>
        </authorList>
    </citation>
    <scope>NUCLEOTIDE SEQUENCE</scope>
    <source>
        <tissue evidence="2">Muscle</tissue>
    </source>
</reference>
<accession>A0ABQ9DUG1</accession>
<feature type="compositionally biased region" description="Polar residues" evidence="1">
    <location>
        <begin position="193"/>
        <end position="206"/>
    </location>
</feature>
<evidence type="ECO:0000256" key="1">
    <source>
        <dbReference type="SAM" id="MobiDB-lite"/>
    </source>
</evidence>
<gene>
    <name evidence="2" type="ORF">WISP_15244</name>
</gene>
<feature type="compositionally biased region" description="Basic and acidic residues" evidence="1">
    <location>
        <begin position="179"/>
        <end position="192"/>
    </location>
</feature>